<dbReference type="InterPro" id="IPR059226">
    <property type="entry name" value="Choice_anch_Q_dom"/>
</dbReference>
<evidence type="ECO:0000313" key="4">
    <source>
        <dbReference type="EMBL" id="KAF1726594.1"/>
    </source>
</evidence>
<keyword evidence="2" id="KW-0732">Signal</keyword>
<keyword evidence="1" id="KW-0472">Membrane</keyword>
<dbReference type="InterPro" id="IPR012334">
    <property type="entry name" value="Pectin_lyas_fold"/>
</dbReference>
<sequence>MSMSLSSRAAVPVMALLLATGASVSQPALSAEYFVSTSGNDSSGTGTLQNPYRTVKRAISAGRAGDTITLRAPANNRIYNECDVRLRQKMTLQTYAGEGKARIHCAITTPETVTIQIDPAASGSRLSNLEISGGYYYGIMLQTNWYQGGPATDTGASDVVLEDLLIHSTGRDGIKITPKSNRATIRRVEIHTTGARDNSNADGIDNVNADGMLVEDSYIHDTATTGMYFKGGARDVVVQRNRVENTGDAGILVGFDTSVEFFDLSANPQYYESIRGIVRNNVVRNTGYSGIGMYASKDAIVANNTIINAGSKGHAALFFGLSLQDWDQDAKRPPNINPTVRNNLVVQDGRPCVEIRWTHEEELGGALSALDGDPGMDWNGYSDRRGACRFIDQRPQTPMLVANGDFDRWRRRMGADAHGVQAASFMLDDTGKLQTGSPAIKAGTTLDAVTDDIDGHPRGDPPDLGAYETGLQAAAVPPPSSPVVAVADDTLASLSAGADDAGLVARSHYASLQAVWNRFVPGISLMKFVLISLTVVVLLGLALAIRLVRKRNVMGWLLAWMKQDWRAPVPEGTTRHLLFCFVDHYEPAWGKPDLEKERARVARWSRDLPRLCAGHRDADGRPPVHSFFYPEEEYREEHLDALVDLCRQGLGEIEIHLHHDNDTEAGLREKLSRFTELLASRHDALPRDAATGQPRWAFIHGNWALDNSHPSGRHCGVDNELIVLREEGCYADFTLPAAPDPCQTRTVNRIHYAKDDPARCKSHDTGPRVKAGGRQADADLMIIQGPLGFRWKSRKFGLIPRIENSDIRKVAPPSRDRIDAWVKTGIHVEGRPEWTFVKIHTHGAEDCDMDTLLGQSMDEAYRYLESRYNDGEQWKLHYVSAREMYNLAKAAEAGETGEPGQYRDYVIARPAYRVGGEASAPAQPRVAGSVG</sequence>
<gene>
    <name evidence="4" type="ORF">CSC78_03305</name>
</gene>
<evidence type="ECO:0000256" key="1">
    <source>
        <dbReference type="SAM" id="Phobius"/>
    </source>
</evidence>
<evidence type="ECO:0000259" key="3">
    <source>
        <dbReference type="Pfam" id="PF13229"/>
    </source>
</evidence>
<evidence type="ECO:0000256" key="2">
    <source>
        <dbReference type="SAM" id="SignalP"/>
    </source>
</evidence>
<reference evidence="4 5" key="1">
    <citation type="submission" date="2017-10" db="EMBL/GenBank/DDBJ databases">
        <title>Whole genome sequencing of members of genus Pseudoxanthomonas.</title>
        <authorList>
            <person name="Kumar S."/>
            <person name="Bansal K."/>
            <person name="Kaur A."/>
            <person name="Patil P."/>
            <person name="Sharma S."/>
            <person name="Patil P.B."/>
        </authorList>
    </citation>
    <scope>NUCLEOTIDE SEQUENCE [LARGE SCALE GENOMIC DNA]</scope>
    <source>
        <strain evidence="4 5">DSM 17109</strain>
    </source>
</reference>
<organism evidence="4 5">
    <name type="scientific">Pseudoxanthomonas japonensis</name>
    <dbReference type="NCBI Taxonomy" id="69284"/>
    <lineage>
        <taxon>Bacteria</taxon>
        <taxon>Pseudomonadati</taxon>
        <taxon>Pseudomonadota</taxon>
        <taxon>Gammaproteobacteria</taxon>
        <taxon>Lysobacterales</taxon>
        <taxon>Lysobacteraceae</taxon>
        <taxon>Pseudoxanthomonas</taxon>
    </lineage>
</organism>
<dbReference type="InterPro" id="IPR006626">
    <property type="entry name" value="PbH1"/>
</dbReference>
<keyword evidence="1" id="KW-1133">Transmembrane helix</keyword>
<dbReference type="SMART" id="SM00710">
    <property type="entry name" value="PbH1"/>
    <property type="match status" value="9"/>
</dbReference>
<protein>
    <recommendedName>
        <fullName evidence="3">Right handed beta helix domain-containing protein</fullName>
    </recommendedName>
</protein>
<accession>A0ABQ6ZK74</accession>
<feature type="transmembrane region" description="Helical" evidence="1">
    <location>
        <begin position="528"/>
        <end position="548"/>
    </location>
</feature>
<evidence type="ECO:0000313" key="5">
    <source>
        <dbReference type="Proteomes" id="UP000781710"/>
    </source>
</evidence>
<proteinExistence type="predicted"/>
<dbReference type="InterPro" id="IPR039448">
    <property type="entry name" value="Beta_helix"/>
</dbReference>
<dbReference type="Pfam" id="PF13229">
    <property type="entry name" value="Beta_helix"/>
    <property type="match status" value="1"/>
</dbReference>
<dbReference type="NCBIfam" id="NF041518">
    <property type="entry name" value="choice_anch_Q"/>
    <property type="match status" value="1"/>
</dbReference>
<feature type="chain" id="PRO_5047285786" description="Right handed beta helix domain-containing protein" evidence="2">
    <location>
        <begin position="31"/>
        <end position="931"/>
    </location>
</feature>
<dbReference type="EMBL" id="PDWW01000003">
    <property type="protein sequence ID" value="KAF1726594.1"/>
    <property type="molecule type" value="Genomic_DNA"/>
</dbReference>
<name>A0ABQ6ZK74_9GAMM</name>
<keyword evidence="1" id="KW-0812">Transmembrane</keyword>
<keyword evidence="5" id="KW-1185">Reference proteome</keyword>
<dbReference type="Proteomes" id="UP000781710">
    <property type="component" value="Unassembled WGS sequence"/>
</dbReference>
<dbReference type="SUPFAM" id="SSF51126">
    <property type="entry name" value="Pectin lyase-like"/>
    <property type="match status" value="1"/>
</dbReference>
<feature type="signal peptide" evidence="2">
    <location>
        <begin position="1"/>
        <end position="30"/>
    </location>
</feature>
<dbReference type="Gene3D" id="2.160.20.10">
    <property type="entry name" value="Single-stranded right-handed beta-helix, Pectin lyase-like"/>
    <property type="match status" value="1"/>
</dbReference>
<dbReference type="RefSeq" id="WP_162336497.1">
    <property type="nucleotide sequence ID" value="NZ_PDWW01000003.1"/>
</dbReference>
<comment type="caution">
    <text evidence="4">The sequence shown here is derived from an EMBL/GenBank/DDBJ whole genome shotgun (WGS) entry which is preliminary data.</text>
</comment>
<feature type="domain" description="Right handed beta helix" evidence="3">
    <location>
        <begin position="155"/>
        <end position="313"/>
    </location>
</feature>
<dbReference type="InterPro" id="IPR011050">
    <property type="entry name" value="Pectin_lyase_fold/virulence"/>
</dbReference>